<name>A0A5B9MKJ2_9BACT</name>
<evidence type="ECO:0000256" key="1">
    <source>
        <dbReference type="SAM" id="SignalP"/>
    </source>
</evidence>
<evidence type="ECO:0000313" key="3">
    <source>
        <dbReference type="Proteomes" id="UP000321353"/>
    </source>
</evidence>
<gene>
    <name evidence="2" type="ORF">Mal15_46110</name>
</gene>
<organism evidence="2 3">
    <name type="scientific">Stieleria maiorica</name>
    <dbReference type="NCBI Taxonomy" id="2795974"/>
    <lineage>
        <taxon>Bacteria</taxon>
        <taxon>Pseudomonadati</taxon>
        <taxon>Planctomycetota</taxon>
        <taxon>Planctomycetia</taxon>
        <taxon>Pirellulales</taxon>
        <taxon>Pirellulaceae</taxon>
        <taxon>Stieleria</taxon>
    </lineage>
</organism>
<evidence type="ECO:0008006" key="4">
    <source>
        <dbReference type="Google" id="ProtNLM"/>
    </source>
</evidence>
<dbReference type="RefSeq" id="WP_233902958.1">
    <property type="nucleotide sequence ID" value="NZ_CP036264.1"/>
</dbReference>
<dbReference type="Proteomes" id="UP000321353">
    <property type="component" value="Chromosome"/>
</dbReference>
<dbReference type="EMBL" id="CP036264">
    <property type="protein sequence ID" value="QEG00541.1"/>
    <property type="molecule type" value="Genomic_DNA"/>
</dbReference>
<dbReference type="KEGG" id="smam:Mal15_46110"/>
<dbReference type="AlphaFoldDB" id="A0A5B9MKJ2"/>
<accession>A0A5B9MKJ2</accession>
<keyword evidence="1" id="KW-0732">Signal</keyword>
<feature type="signal peptide" evidence="1">
    <location>
        <begin position="1"/>
        <end position="24"/>
    </location>
</feature>
<feature type="chain" id="PRO_5022759415" description="DUF4136 domain-containing protein" evidence="1">
    <location>
        <begin position="25"/>
        <end position="219"/>
    </location>
</feature>
<sequence length="219" mass="24481" precursor="true">MRMRSVLLACGLLNLLTCVSPLLAQNHKPLSFDEFVETYNKFAAIEPLDEARRKVFINEVIHRLGIGFAPTKSVLMALDAKGVNDKTILKSLAIELRRSGPLGIYVVAADKVQFANQICLCIDHHKKTNAVYKALFPGGSDRPPYAITPAQWDTKPGYAFCLHVQQTTNGNGDIGWAGQIRFRPKQSKSSVRLDDKMVSNDPDMIAKWYLKYILDACKQ</sequence>
<proteinExistence type="predicted"/>
<protein>
    <recommendedName>
        <fullName evidence="4">DUF4136 domain-containing protein</fullName>
    </recommendedName>
</protein>
<reference evidence="2 3" key="1">
    <citation type="submission" date="2019-02" db="EMBL/GenBank/DDBJ databases">
        <title>Planctomycetal bacteria perform biofilm scaping via a novel small molecule.</title>
        <authorList>
            <person name="Jeske O."/>
            <person name="Boedeker C."/>
            <person name="Wiegand S."/>
            <person name="Breitling P."/>
            <person name="Kallscheuer N."/>
            <person name="Jogler M."/>
            <person name="Rohde M."/>
            <person name="Petersen J."/>
            <person name="Medema M.H."/>
            <person name="Surup F."/>
            <person name="Jogler C."/>
        </authorList>
    </citation>
    <scope>NUCLEOTIDE SEQUENCE [LARGE SCALE GENOMIC DNA]</scope>
    <source>
        <strain evidence="2 3">Mal15</strain>
    </source>
</reference>
<evidence type="ECO:0000313" key="2">
    <source>
        <dbReference type="EMBL" id="QEG00541.1"/>
    </source>
</evidence>
<keyword evidence="3" id="KW-1185">Reference proteome</keyword>